<name>A0A1L2BX40_9CAUD</name>
<dbReference type="EMBL" id="KU230356">
    <property type="protein sequence ID" value="ALY07596.1"/>
    <property type="molecule type" value="Genomic_DNA"/>
</dbReference>
<dbReference type="Proteomes" id="UP000225722">
    <property type="component" value="Segment"/>
</dbReference>
<accession>A0A1L2BX40</accession>
<dbReference type="GO" id="GO:0003677">
    <property type="term" value="F:DNA binding"/>
    <property type="evidence" value="ECO:0007669"/>
    <property type="project" value="InterPro"/>
</dbReference>
<dbReference type="InterPro" id="IPR001091">
    <property type="entry name" value="RM_Methyltransferase"/>
</dbReference>
<evidence type="ECO:0000313" key="5">
    <source>
        <dbReference type="Proteomes" id="UP000225722"/>
    </source>
</evidence>
<dbReference type="InterPro" id="IPR002941">
    <property type="entry name" value="DNA_methylase_N4/N6"/>
</dbReference>
<protein>
    <submittedName>
        <fullName evidence="4">Methylase</fullName>
    </submittedName>
</protein>
<organism evidence="4 5">
    <name type="scientific">Nodularia phage vB_NpeS-2AV2</name>
    <dbReference type="NCBI Taxonomy" id="1777122"/>
    <lineage>
        <taxon>Viruses</taxon>
        <taxon>Duplodnaviria</taxon>
        <taxon>Heunggongvirae</taxon>
        <taxon>Uroviricota</taxon>
        <taxon>Caudoviricetes</taxon>
        <taxon>Ravarandavirus</taxon>
        <taxon>Ravarandavirus rv2AV2</taxon>
    </lineage>
</organism>
<dbReference type="PRINTS" id="PR00508">
    <property type="entry name" value="S21N4MTFRASE"/>
</dbReference>
<keyword evidence="1 4" id="KW-0489">Methyltransferase</keyword>
<sequence length="120" mass="13327">MVRGTSHGNRLGARPNQIGVEYESFTGYPHNALEFNVPEDHLHPTQKPAALFEYLIKTYTNEGEVVLDNCSGSGTTAIAALNSGRKFICIEKDDKYHAIGVNRVKERHEANQPSKEKVMA</sequence>
<reference evidence="5" key="1">
    <citation type="submission" date="2015-12" db="EMBL/GenBank/DDBJ databases">
        <authorList>
            <person name="Sencilo A."/>
            <person name="Bamford D.H."/>
            <person name="Roine E."/>
        </authorList>
    </citation>
    <scope>NUCLEOTIDE SEQUENCE [LARGE SCALE GENOMIC DNA]</scope>
</reference>
<dbReference type="GO" id="GO:0008170">
    <property type="term" value="F:N-methyltransferase activity"/>
    <property type="evidence" value="ECO:0007669"/>
    <property type="project" value="InterPro"/>
</dbReference>
<dbReference type="Pfam" id="PF01555">
    <property type="entry name" value="N6_N4_Mtase"/>
    <property type="match status" value="1"/>
</dbReference>
<evidence type="ECO:0000259" key="3">
    <source>
        <dbReference type="Pfam" id="PF01555"/>
    </source>
</evidence>
<proteinExistence type="predicted"/>
<dbReference type="InterPro" id="IPR029063">
    <property type="entry name" value="SAM-dependent_MTases_sf"/>
</dbReference>
<evidence type="ECO:0000256" key="2">
    <source>
        <dbReference type="ARBA" id="ARBA00022679"/>
    </source>
</evidence>
<dbReference type="GO" id="GO:0032259">
    <property type="term" value="P:methylation"/>
    <property type="evidence" value="ECO:0007669"/>
    <property type="project" value="UniProtKB-KW"/>
</dbReference>
<evidence type="ECO:0000256" key="1">
    <source>
        <dbReference type="ARBA" id="ARBA00022603"/>
    </source>
</evidence>
<feature type="domain" description="DNA methylase N-4/N-6" evidence="3">
    <location>
        <begin position="35"/>
        <end position="99"/>
    </location>
</feature>
<dbReference type="SUPFAM" id="SSF53335">
    <property type="entry name" value="S-adenosyl-L-methionine-dependent methyltransferases"/>
    <property type="match status" value="1"/>
</dbReference>
<dbReference type="Gene3D" id="3.40.50.150">
    <property type="entry name" value="Vaccinia Virus protein VP39"/>
    <property type="match status" value="1"/>
</dbReference>
<gene>
    <name evidence="4" type="ORF">2AV2_144</name>
</gene>
<keyword evidence="5" id="KW-1185">Reference proteome</keyword>
<evidence type="ECO:0000313" key="4">
    <source>
        <dbReference type="EMBL" id="ALY07596.1"/>
    </source>
</evidence>
<keyword evidence="2" id="KW-0808">Transferase</keyword>